<dbReference type="GO" id="GO:0003714">
    <property type="term" value="F:transcription corepressor activity"/>
    <property type="evidence" value="ECO:0007669"/>
    <property type="project" value="TreeGrafter"/>
</dbReference>
<sequence length="138" mass="16155">MRQPSCPFPPPCAFNWFVSDTRKQGGNLTLSLSDLVEFYYLWKKTPAAANQRPHRRRHRQSVLRRIRTTRNTRAAKEEPGEESYLRSFLSFFTVKKAARSNYVSLACPLKSLIRSHCRRHGATPPRWPRPIWRPGSFL</sequence>
<dbReference type="PANTHER" id="PTHR13859">
    <property type="entry name" value="ATROPHIN-RELATED"/>
    <property type="match status" value="1"/>
</dbReference>
<keyword evidence="6" id="KW-1185">Reference proteome</keyword>
<comment type="subcellular location">
    <subcellularLocation>
        <location evidence="1">Nucleus</location>
    </subcellularLocation>
</comment>
<evidence type="ECO:0000313" key="5">
    <source>
        <dbReference type="EMBL" id="KZS08231.1"/>
    </source>
</evidence>
<dbReference type="GO" id="GO:0005634">
    <property type="term" value="C:nucleus"/>
    <property type="evidence" value="ECO:0007669"/>
    <property type="project" value="UniProtKB-SubCell"/>
</dbReference>
<accession>A0A164R0J7</accession>
<keyword evidence="3" id="KW-0804">Transcription</keyword>
<reference evidence="5 6" key="1">
    <citation type="submission" date="2016-03" db="EMBL/GenBank/DDBJ databases">
        <title>EvidentialGene: Evidence-directed Construction of Genes on Genomes.</title>
        <authorList>
            <person name="Gilbert D.G."/>
            <person name="Choi J.-H."/>
            <person name="Mockaitis K."/>
            <person name="Colbourne J."/>
            <person name="Pfrender M."/>
        </authorList>
    </citation>
    <scope>NUCLEOTIDE SEQUENCE [LARGE SCALE GENOMIC DNA]</scope>
    <source>
        <strain evidence="5 6">Xinb3</strain>
        <tissue evidence="5">Complete organism</tissue>
    </source>
</reference>
<evidence type="ECO:0000256" key="4">
    <source>
        <dbReference type="ARBA" id="ARBA00023242"/>
    </source>
</evidence>
<dbReference type="AlphaFoldDB" id="A0A164R0J7"/>
<gene>
    <name evidence="5" type="ORF">APZ42_027857</name>
</gene>
<evidence type="ECO:0000256" key="3">
    <source>
        <dbReference type="ARBA" id="ARBA00023163"/>
    </source>
</evidence>
<keyword evidence="2" id="KW-0805">Transcription regulation</keyword>
<dbReference type="STRING" id="35525.A0A164R0J7"/>
<evidence type="ECO:0000256" key="1">
    <source>
        <dbReference type="ARBA" id="ARBA00004123"/>
    </source>
</evidence>
<dbReference type="PANTHER" id="PTHR13859:SF11">
    <property type="entry name" value="GRUNGE, ISOFORM J"/>
    <property type="match status" value="1"/>
</dbReference>
<keyword evidence="4" id="KW-0539">Nucleus</keyword>
<dbReference type="Proteomes" id="UP000076858">
    <property type="component" value="Unassembled WGS sequence"/>
</dbReference>
<comment type="caution">
    <text evidence="5">The sequence shown here is derived from an EMBL/GenBank/DDBJ whole genome shotgun (WGS) entry which is preliminary data.</text>
</comment>
<organism evidence="5 6">
    <name type="scientific">Daphnia magna</name>
    <dbReference type="NCBI Taxonomy" id="35525"/>
    <lineage>
        <taxon>Eukaryota</taxon>
        <taxon>Metazoa</taxon>
        <taxon>Ecdysozoa</taxon>
        <taxon>Arthropoda</taxon>
        <taxon>Crustacea</taxon>
        <taxon>Branchiopoda</taxon>
        <taxon>Diplostraca</taxon>
        <taxon>Cladocera</taxon>
        <taxon>Anomopoda</taxon>
        <taxon>Daphniidae</taxon>
        <taxon>Daphnia</taxon>
    </lineage>
</organism>
<dbReference type="EMBL" id="LRGB01002280">
    <property type="protein sequence ID" value="KZS08231.1"/>
    <property type="molecule type" value="Genomic_DNA"/>
</dbReference>
<name>A0A164R0J7_9CRUS</name>
<evidence type="ECO:0000313" key="6">
    <source>
        <dbReference type="Proteomes" id="UP000076858"/>
    </source>
</evidence>
<protein>
    <submittedName>
        <fullName evidence="5">Uncharacterized protein</fullName>
    </submittedName>
</protein>
<evidence type="ECO:0000256" key="2">
    <source>
        <dbReference type="ARBA" id="ARBA00023015"/>
    </source>
</evidence>
<proteinExistence type="predicted"/>